<gene>
    <name evidence="3" type="ORF">SAMN02746065_11616</name>
</gene>
<evidence type="ECO:0000256" key="1">
    <source>
        <dbReference type="SAM" id="MobiDB-lite"/>
    </source>
</evidence>
<accession>A0A1W2D8I3</accession>
<feature type="transmembrane region" description="Helical" evidence="2">
    <location>
        <begin position="36"/>
        <end position="56"/>
    </location>
</feature>
<evidence type="ECO:0000313" key="4">
    <source>
        <dbReference type="Proteomes" id="UP000192418"/>
    </source>
</evidence>
<feature type="compositionally biased region" description="Basic residues" evidence="1">
    <location>
        <begin position="296"/>
        <end position="309"/>
    </location>
</feature>
<sequence>METLKISEEDTAPSLSASFYKQELNELKIEKLGNRITIISFILPCLIGAILVYAYMDINHRVVDAKDSGKSDIELVSQDMELKINAINVEIAKLKFSLDQQLPGITAQIEELSALKANREETLASLEGLKKEVAVNRDQYQSAIHILDRTSKENLAIINKTGERLNNNAQAFEEKISRRMENLETQSNETFATFKSSLKKDITRMENLDMNLASYEMTMKTLGEDLSQTKKAFKEQLKNMVSQKEMATLKNQLKQKINQDALTGGLAKLNKRIDTRLKQLEKNINKALSSTGNPAKIKKRAAKPPKKSQKSAPLVISVPEPGKISETDLTQ</sequence>
<keyword evidence="2" id="KW-0472">Membrane</keyword>
<keyword evidence="2" id="KW-0812">Transmembrane</keyword>
<protein>
    <submittedName>
        <fullName evidence="3">Uncharacterized protein</fullName>
    </submittedName>
</protein>
<dbReference type="EMBL" id="FWXY01000016">
    <property type="protein sequence ID" value="SMC93827.1"/>
    <property type="molecule type" value="Genomic_DNA"/>
</dbReference>
<dbReference type="AlphaFoldDB" id="A0A1W2D8I3"/>
<proteinExistence type="predicted"/>
<dbReference type="Proteomes" id="UP000192418">
    <property type="component" value="Unassembled WGS sequence"/>
</dbReference>
<dbReference type="OrthoDB" id="5418370at2"/>
<organism evidence="3 4">
    <name type="scientific">Desulfocicer vacuolatum DSM 3385</name>
    <dbReference type="NCBI Taxonomy" id="1121400"/>
    <lineage>
        <taxon>Bacteria</taxon>
        <taxon>Pseudomonadati</taxon>
        <taxon>Thermodesulfobacteriota</taxon>
        <taxon>Desulfobacteria</taxon>
        <taxon>Desulfobacterales</taxon>
        <taxon>Desulfobacteraceae</taxon>
        <taxon>Desulfocicer</taxon>
    </lineage>
</organism>
<evidence type="ECO:0000313" key="3">
    <source>
        <dbReference type="EMBL" id="SMC93827.1"/>
    </source>
</evidence>
<name>A0A1W2D8I3_9BACT</name>
<keyword evidence="4" id="KW-1185">Reference proteome</keyword>
<reference evidence="3 4" key="1">
    <citation type="submission" date="2017-04" db="EMBL/GenBank/DDBJ databases">
        <authorList>
            <person name="Afonso C.L."/>
            <person name="Miller P.J."/>
            <person name="Scott M.A."/>
            <person name="Spackman E."/>
            <person name="Goraichik I."/>
            <person name="Dimitrov K.M."/>
            <person name="Suarez D.L."/>
            <person name="Swayne D.E."/>
        </authorList>
    </citation>
    <scope>NUCLEOTIDE SEQUENCE [LARGE SCALE GENOMIC DNA]</scope>
    <source>
        <strain evidence="3 4">DSM 3385</strain>
    </source>
</reference>
<dbReference type="RefSeq" id="WP_084070102.1">
    <property type="nucleotide sequence ID" value="NZ_FWXY01000016.1"/>
</dbReference>
<evidence type="ECO:0000256" key="2">
    <source>
        <dbReference type="SAM" id="Phobius"/>
    </source>
</evidence>
<feature type="region of interest" description="Disordered" evidence="1">
    <location>
        <begin position="289"/>
        <end position="331"/>
    </location>
</feature>
<keyword evidence="2" id="KW-1133">Transmembrane helix</keyword>